<evidence type="ECO:0000259" key="6">
    <source>
        <dbReference type="PROSITE" id="PS51767"/>
    </source>
</evidence>
<proteinExistence type="inferred from homology"/>
<evidence type="ECO:0000256" key="5">
    <source>
        <dbReference type="SAM" id="SignalP"/>
    </source>
</evidence>
<organism evidence="7 8">
    <name type="scientific">Physocladia obscura</name>
    <dbReference type="NCBI Taxonomy" id="109957"/>
    <lineage>
        <taxon>Eukaryota</taxon>
        <taxon>Fungi</taxon>
        <taxon>Fungi incertae sedis</taxon>
        <taxon>Chytridiomycota</taxon>
        <taxon>Chytridiomycota incertae sedis</taxon>
        <taxon>Chytridiomycetes</taxon>
        <taxon>Chytridiales</taxon>
        <taxon>Chytriomycetaceae</taxon>
        <taxon>Physocladia</taxon>
    </lineage>
</organism>
<dbReference type="Proteomes" id="UP001211907">
    <property type="component" value="Unassembled WGS sequence"/>
</dbReference>
<gene>
    <name evidence="7" type="primary">PEP2_2</name>
    <name evidence="7" type="ORF">HK100_001220</name>
</gene>
<dbReference type="InterPro" id="IPR021109">
    <property type="entry name" value="Peptidase_aspartic_dom_sf"/>
</dbReference>
<keyword evidence="5" id="KW-0732">Signal</keyword>
<dbReference type="PROSITE" id="PS51767">
    <property type="entry name" value="PEPTIDASE_A1"/>
    <property type="match status" value="1"/>
</dbReference>
<comment type="similarity">
    <text evidence="1 4">Belongs to the peptidase A1 family.</text>
</comment>
<dbReference type="PANTHER" id="PTHR47966">
    <property type="entry name" value="BETA-SITE APP-CLEAVING ENZYME, ISOFORM A-RELATED"/>
    <property type="match status" value="1"/>
</dbReference>
<dbReference type="GO" id="GO:0004190">
    <property type="term" value="F:aspartic-type endopeptidase activity"/>
    <property type="evidence" value="ECO:0007669"/>
    <property type="project" value="UniProtKB-KW"/>
</dbReference>
<keyword evidence="2 4" id="KW-0064">Aspartyl protease</keyword>
<dbReference type="PANTHER" id="PTHR47966:SF51">
    <property type="entry name" value="BETA-SITE APP-CLEAVING ENZYME, ISOFORM A-RELATED"/>
    <property type="match status" value="1"/>
</dbReference>
<accession>A0AAD5SX33</accession>
<dbReference type="AlphaFoldDB" id="A0AAD5SX33"/>
<keyword evidence="8" id="KW-1185">Reference proteome</keyword>
<feature type="chain" id="PRO_5042160384" evidence="5">
    <location>
        <begin position="19"/>
        <end position="404"/>
    </location>
</feature>
<feature type="disulfide bond" evidence="3">
    <location>
        <begin position="324"/>
        <end position="361"/>
    </location>
</feature>
<keyword evidence="3" id="KW-1015">Disulfide bond</keyword>
<dbReference type="InterPro" id="IPR034164">
    <property type="entry name" value="Pepsin-like_dom"/>
</dbReference>
<dbReference type="EMBL" id="JADGJH010001266">
    <property type="protein sequence ID" value="KAJ3115850.1"/>
    <property type="molecule type" value="Genomic_DNA"/>
</dbReference>
<evidence type="ECO:0000256" key="1">
    <source>
        <dbReference type="ARBA" id="ARBA00007447"/>
    </source>
</evidence>
<keyword evidence="4" id="KW-0378">Hydrolase</keyword>
<dbReference type="CDD" id="cd05471">
    <property type="entry name" value="pepsin_like"/>
    <property type="match status" value="1"/>
</dbReference>
<evidence type="ECO:0000256" key="2">
    <source>
        <dbReference type="ARBA" id="ARBA00022750"/>
    </source>
</evidence>
<comment type="caution">
    <text evidence="7">The sequence shown here is derived from an EMBL/GenBank/DDBJ whole genome shotgun (WGS) entry which is preliminary data.</text>
</comment>
<dbReference type="PRINTS" id="PR00792">
    <property type="entry name" value="PEPSIN"/>
</dbReference>
<feature type="signal peptide" evidence="5">
    <location>
        <begin position="1"/>
        <end position="18"/>
    </location>
</feature>
<reference evidence="7" key="1">
    <citation type="submission" date="2020-05" db="EMBL/GenBank/DDBJ databases">
        <title>Phylogenomic resolution of chytrid fungi.</title>
        <authorList>
            <person name="Stajich J.E."/>
            <person name="Amses K."/>
            <person name="Simmons R."/>
            <person name="Seto K."/>
            <person name="Myers J."/>
            <person name="Bonds A."/>
            <person name="Quandt C.A."/>
            <person name="Barry K."/>
            <person name="Liu P."/>
            <person name="Grigoriev I."/>
            <person name="Longcore J.E."/>
            <person name="James T.Y."/>
        </authorList>
    </citation>
    <scope>NUCLEOTIDE SEQUENCE</scope>
    <source>
        <strain evidence="7">JEL0513</strain>
    </source>
</reference>
<dbReference type="Pfam" id="PF00026">
    <property type="entry name" value="Asp"/>
    <property type="match status" value="1"/>
</dbReference>
<dbReference type="SUPFAM" id="SSF50630">
    <property type="entry name" value="Acid proteases"/>
    <property type="match status" value="1"/>
</dbReference>
<name>A0AAD5SX33_9FUNG</name>
<dbReference type="GO" id="GO:0006508">
    <property type="term" value="P:proteolysis"/>
    <property type="evidence" value="ECO:0007669"/>
    <property type="project" value="UniProtKB-KW"/>
</dbReference>
<keyword evidence="4 7" id="KW-0645">Protease</keyword>
<feature type="domain" description="Peptidase A1" evidence="6">
    <location>
        <begin position="63"/>
        <end position="397"/>
    </location>
</feature>
<evidence type="ECO:0000313" key="8">
    <source>
        <dbReference type="Proteomes" id="UP001211907"/>
    </source>
</evidence>
<dbReference type="PROSITE" id="PS00141">
    <property type="entry name" value="ASP_PROTEASE"/>
    <property type="match status" value="2"/>
</dbReference>
<dbReference type="InterPro" id="IPR033121">
    <property type="entry name" value="PEPTIDASE_A1"/>
</dbReference>
<sequence length="404" mass="41860">MQLKVLIAVAATASSAFAAVTVPIQRGTSGIAGGRIDKIRKKIGKFTTATDSAPLVDVQDELYTTNITLSDGSLFSIDLDTGSSDTWIRGSGCSGDSSCFGSAAVYSDFSFTGLYYLVEYGSGAVAGAVFEAGVTLAGLTSNFLIGLSEIEIDMGGSDGLLGLGFSSIGVISSSISPLKGIGGNWFDALNLDNPVFAFYLSNANDGDNGEVTFGGYDSSKFTGDITWIPLENITTDYLGNPSPGYWTFDFSNWTWSVEATGGAVGGSGTVYTLPDDPTGYGATTTGIADTGTTLLYIPYTPATAIAVAISGTYDSDIGLYTIPCVNSLPPVVFQVGKASFPISSEIYTFVIGTDNNGNNICIPGISPGGDGLSIFGDTFIRAAYTIFDKGNQQLGFAQALHPSK</sequence>
<dbReference type="InterPro" id="IPR001969">
    <property type="entry name" value="Aspartic_peptidase_AS"/>
</dbReference>
<evidence type="ECO:0000256" key="4">
    <source>
        <dbReference type="RuleBase" id="RU000454"/>
    </source>
</evidence>
<dbReference type="Gene3D" id="2.40.70.10">
    <property type="entry name" value="Acid Proteases"/>
    <property type="match status" value="2"/>
</dbReference>
<evidence type="ECO:0000256" key="3">
    <source>
        <dbReference type="PIRSR" id="PIRSR601461-2"/>
    </source>
</evidence>
<evidence type="ECO:0000313" key="7">
    <source>
        <dbReference type="EMBL" id="KAJ3115850.1"/>
    </source>
</evidence>
<dbReference type="InterPro" id="IPR001461">
    <property type="entry name" value="Aspartic_peptidase_A1"/>
</dbReference>
<protein>
    <submittedName>
        <fullName evidence="7">Vacuolar protease A</fullName>
    </submittedName>
</protein>